<sequence length="216" mass="25285">MATFHPFPRLPLELRTMIWQMAVAPRDVKVSEQADHIQEGGSTFRSTRRYFKSPTPPPALLHACHESRSICTPFYTKAFTYGAQPRYTWVNYALDTIVVRDVEVALLSDEAPFIRYLTVYVEDTPYYPHTWDHFQPAFSLSMLLEFPALEQFVYLTSETVVRRWSRRLEVFERKLGEQRPGGPWPEVKIVIRHEPDVGREITLQNYRGFDLTMGRV</sequence>
<protein>
    <recommendedName>
        <fullName evidence="1">2EXR domain-containing protein</fullName>
    </recommendedName>
</protein>
<organism evidence="2 3">
    <name type="scientific">Coniochaeta pulveracea</name>
    <dbReference type="NCBI Taxonomy" id="177199"/>
    <lineage>
        <taxon>Eukaryota</taxon>
        <taxon>Fungi</taxon>
        <taxon>Dikarya</taxon>
        <taxon>Ascomycota</taxon>
        <taxon>Pezizomycotina</taxon>
        <taxon>Sordariomycetes</taxon>
        <taxon>Sordariomycetidae</taxon>
        <taxon>Coniochaetales</taxon>
        <taxon>Coniochaetaceae</taxon>
        <taxon>Coniochaeta</taxon>
    </lineage>
</organism>
<dbReference type="AlphaFoldDB" id="A0A420YE25"/>
<feature type="domain" description="2EXR" evidence="1">
    <location>
        <begin position="4"/>
        <end position="97"/>
    </location>
</feature>
<dbReference type="Pfam" id="PF20150">
    <property type="entry name" value="2EXR"/>
    <property type="match status" value="1"/>
</dbReference>
<evidence type="ECO:0000313" key="3">
    <source>
        <dbReference type="Proteomes" id="UP000275385"/>
    </source>
</evidence>
<dbReference type="PANTHER" id="PTHR35910:SF1">
    <property type="entry name" value="2EXR DOMAIN-CONTAINING PROTEIN"/>
    <property type="match status" value="1"/>
</dbReference>
<evidence type="ECO:0000259" key="1">
    <source>
        <dbReference type="Pfam" id="PF20150"/>
    </source>
</evidence>
<dbReference type="OrthoDB" id="3473305at2759"/>
<comment type="caution">
    <text evidence="2">The sequence shown here is derived from an EMBL/GenBank/DDBJ whole genome shotgun (WGS) entry which is preliminary data.</text>
</comment>
<evidence type="ECO:0000313" key="2">
    <source>
        <dbReference type="EMBL" id="RKU46138.1"/>
    </source>
</evidence>
<dbReference type="Proteomes" id="UP000275385">
    <property type="component" value="Unassembled WGS sequence"/>
</dbReference>
<dbReference type="InterPro" id="IPR045518">
    <property type="entry name" value="2EXR"/>
</dbReference>
<keyword evidence="3" id="KW-1185">Reference proteome</keyword>
<gene>
    <name evidence="2" type="ORF">DL546_007339</name>
</gene>
<dbReference type="PANTHER" id="PTHR35910">
    <property type="entry name" value="2EXR DOMAIN-CONTAINING PROTEIN"/>
    <property type="match status" value="1"/>
</dbReference>
<name>A0A420YE25_9PEZI</name>
<proteinExistence type="predicted"/>
<dbReference type="EMBL" id="QVQW01000016">
    <property type="protein sequence ID" value="RKU46138.1"/>
    <property type="molecule type" value="Genomic_DNA"/>
</dbReference>
<accession>A0A420YE25</accession>
<reference evidence="2 3" key="1">
    <citation type="submission" date="2018-08" db="EMBL/GenBank/DDBJ databases">
        <title>Draft genome of the lignicolous fungus Coniochaeta pulveracea.</title>
        <authorList>
            <person name="Borstlap C.J."/>
            <person name="De Witt R.N."/>
            <person name="Botha A."/>
            <person name="Volschenk H."/>
        </authorList>
    </citation>
    <scope>NUCLEOTIDE SEQUENCE [LARGE SCALE GENOMIC DNA]</scope>
    <source>
        <strain evidence="2 3">CAB683</strain>
    </source>
</reference>